<comment type="caution">
    <text evidence="1">The sequence shown here is derived from an EMBL/GenBank/DDBJ whole genome shotgun (WGS) entry which is preliminary data.</text>
</comment>
<reference evidence="1" key="2">
    <citation type="journal article" date="2021" name="Genome Biol. Evol.">
        <title>Developing a high-quality reference genome for a parasitic bivalve with doubly uniparental inheritance (Bivalvia: Unionida).</title>
        <authorList>
            <person name="Smith C.H."/>
        </authorList>
    </citation>
    <scope>NUCLEOTIDE SEQUENCE</scope>
    <source>
        <strain evidence="1">CHS0354</strain>
        <tissue evidence="1">Mantle</tissue>
    </source>
</reference>
<evidence type="ECO:0000313" key="1">
    <source>
        <dbReference type="EMBL" id="KAK3588985.1"/>
    </source>
</evidence>
<proteinExistence type="predicted"/>
<protein>
    <submittedName>
        <fullName evidence="1">Uncharacterized protein</fullName>
    </submittedName>
</protein>
<gene>
    <name evidence="1" type="ORF">CHS0354_031239</name>
</gene>
<name>A0AAE0SCV8_9BIVA</name>
<organism evidence="1 2">
    <name type="scientific">Potamilus streckersoni</name>
    <dbReference type="NCBI Taxonomy" id="2493646"/>
    <lineage>
        <taxon>Eukaryota</taxon>
        <taxon>Metazoa</taxon>
        <taxon>Spiralia</taxon>
        <taxon>Lophotrochozoa</taxon>
        <taxon>Mollusca</taxon>
        <taxon>Bivalvia</taxon>
        <taxon>Autobranchia</taxon>
        <taxon>Heteroconchia</taxon>
        <taxon>Palaeoheterodonta</taxon>
        <taxon>Unionida</taxon>
        <taxon>Unionoidea</taxon>
        <taxon>Unionidae</taxon>
        <taxon>Ambleminae</taxon>
        <taxon>Lampsilini</taxon>
        <taxon>Potamilus</taxon>
    </lineage>
</organism>
<reference evidence="1" key="1">
    <citation type="journal article" date="2021" name="Genome Biol. Evol.">
        <title>A High-Quality Reference Genome for a Parasitic Bivalve with Doubly Uniparental Inheritance (Bivalvia: Unionida).</title>
        <authorList>
            <person name="Smith C.H."/>
        </authorList>
    </citation>
    <scope>NUCLEOTIDE SEQUENCE</scope>
    <source>
        <strain evidence="1">CHS0354</strain>
    </source>
</reference>
<keyword evidence="2" id="KW-1185">Reference proteome</keyword>
<dbReference type="Proteomes" id="UP001195483">
    <property type="component" value="Unassembled WGS sequence"/>
</dbReference>
<feature type="non-terminal residue" evidence="1">
    <location>
        <position position="130"/>
    </location>
</feature>
<reference evidence="1" key="3">
    <citation type="submission" date="2023-05" db="EMBL/GenBank/DDBJ databases">
        <authorList>
            <person name="Smith C.H."/>
        </authorList>
    </citation>
    <scope>NUCLEOTIDE SEQUENCE</scope>
    <source>
        <strain evidence="1">CHS0354</strain>
        <tissue evidence="1">Mantle</tissue>
    </source>
</reference>
<dbReference type="AlphaFoldDB" id="A0AAE0SCV8"/>
<dbReference type="EMBL" id="JAEAOA010001874">
    <property type="protein sequence ID" value="KAK3588985.1"/>
    <property type="molecule type" value="Genomic_DNA"/>
</dbReference>
<accession>A0AAE0SCV8</accession>
<sequence>MAYEQLLKFVNAGGCAHKRRVQWKMFGNAQLYGSWLSLVYPTFRSYHGLGDEEFLRIVYSRLSAIGETLLHLGVLLFVCHSEHPVCDKEVKICASFEEGQAVVVHLADTVLVKLTFPSTIVSASTGIEVP</sequence>
<evidence type="ECO:0000313" key="2">
    <source>
        <dbReference type="Proteomes" id="UP001195483"/>
    </source>
</evidence>